<protein>
    <submittedName>
        <fullName evidence="1">Uncharacterized protein</fullName>
    </submittedName>
</protein>
<dbReference type="RefSeq" id="WP_189339063.1">
    <property type="nucleotide sequence ID" value="NZ_MTBD01000125.1"/>
</dbReference>
<feature type="non-terminal residue" evidence="1">
    <location>
        <position position="115"/>
    </location>
</feature>
<comment type="caution">
    <text evidence="1">The sequence shown here is derived from an EMBL/GenBank/DDBJ whole genome shotgun (WGS) entry which is preliminary data.</text>
</comment>
<dbReference type="Proteomes" id="UP000239469">
    <property type="component" value="Unassembled WGS sequence"/>
</dbReference>
<sequence length="115" mass="12943">MQPNTQPRQAWSANDEDFTAESLQDLIDQDDDIQPGQTVYVGDVQEHGTNWIDADDVIEMIGDRWYDAGGEYADGGPDVSDEAKAELATFLARWQAEHCVADFFQVVNVRQYTIT</sequence>
<organism evidence="1 2">
    <name type="scientific">Chromobacterium amazonense</name>
    <dbReference type="NCBI Taxonomy" id="1382803"/>
    <lineage>
        <taxon>Bacteria</taxon>
        <taxon>Pseudomonadati</taxon>
        <taxon>Pseudomonadota</taxon>
        <taxon>Betaproteobacteria</taxon>
        <taxon>Neisseriales</taxon>
        <taxon>Chromobacteriaceae</taxon>
        <taxon>Chromobacterium</taxon>
    </lineage>
</organism>
<dbReference type="AlphaFoldDB" id="A0A2S9WYC7"/>
<proteinExistence type="predicted"/>
<accession>A0A2S9WYC7</accession>
<name>A0A2S9WYC7_9NEIS</name>
<reference evidence="1 2" key="1">
    <citation type="submission" date="2017-01" db="EMBL/GenBank/DDBJ databases">
        <title>New insights into the genetic diversity of Chromobacterium isolated from tropical freshwater lake.</title>
        <authorList>
            <person name="Santos A.B."/>
            <person name="Nascimento A.M."/>
            <person name="Da Silva P.C."/>
        </authorList>
    </citation>
    <scope>NUCLEOTIDE SEQUENCE [LARGE SCALE GENOMIC DNA]</scope>
    <source>
        <strain evidence="1 2">56AF</strain>
    </source>
</reference>
<evidence type="ECO:0000313" key="1">
    <source>
        <dbReference type="EMBL" id="PRP68469.1"/>
    </source>
</evidence>
<gene>
    <name evidence="1" type="ORF">BUE93_22230</name>
</gene>
<dbReference type="EMBL" id="MTBD01000125">
    <property type="protein sequence ID" value="PRP68469.1"/>
    <property type="molecule type" value="Genomic_DNA"/>
</dbReference>
<evidence type="ECO:0000313" key="2">
    <source>
        <dbReference type="Proteomes" id="UP000239469"/>
    </source>
</evidence>